<protein>
    <submittedName>
        <fullName evidence="2">Uncharacterized protein</fullName>
    </submittedName>
</protein>
<dbReference type="Proteomes" id="UP001589575">
    <property type="component" value="Unassembled WGS sequence"/>
</dbReference>
<evidence type="ECO:0000256" key="1">
    <source>
        <dbReference type="SAM" id="MobiDB-lite"/>
    </source>
</evidence>
<keyword evidence="3" id="KW-1185">Reference proteome</keyword>
<comment type="caution">
    <text evidence="2">The sequence shown here is derived from an EMBL/GenBank/DDBJ whole genome shotgun (WGS) entry which is preliminary data.</text>
</comment>
<organism evidence="2 3">
    <name type="scientific">Citricoccus parietis</name>
    <dbReference type="NCBI Taxonomy" id="592307"/>
    <lineage>
        <taxon>Bacteria</taxon>
        <taxon>Bacillati</taxon>
        <taxon>Actinomycetota</taxon>
        <taxon>Actinomycetes</taxon>
        <taxon>Micrococcales</taxon>
        <taxon>Micrococcaceae</taxon>
        <taxon>Citricoccus</taxon>
    </lineage>
</organism>
<proteinExistence type="predicted"/>
<name>A0ABV5FWU1_9MICC</name>
<accession>A0ABV5FWU1</accession>
<feature type="region of interest" description="Disordered" evidence="1">
    <location>
        <begin position="1"/>
        <end position="23"/>
    </location>
</feature>
<dbReference type="EMBL" id="JBHMFI010000001">
    <property type="protein sequence ID" value="MFB9071159.1"/>
    <property type="molecule type" value="Genomic_DNA"/>
</dbReference>
<sequence>MDARLEQGDRHGGRIGRPHPTALEEQCGIGDIAAQFHLASLNR</sequence>
<evidence type="ECO:0000313" key="3">
    <source>
        <dbReference type="Proteomes" id="UP001589575"/>
    </source>
</evidence>
<evidence type="ECO:0000313" key="2">
    <source>
        <dbReference type="EMBL" id="MFB9071159.1"/>
    </source>
</evidence>
<gene>
    <name evidence="2" type="ORF">ACFFX0_08110</name>
</gene>
<reference evidence="2 3" key="1">
    <citation type="submission" date="2024-09" db="EMBL/GenBank/DDBJ databases">
        <authorList>
            <person name="Sun Q."/>
            <person name="Mori K."/>
        </authorList>
    </citation>
    <scope>NUCLEOTIDE SEQUENCE [LARGE SCALE GENOMIC DNA]</scope>
    <source>
        <strain evidence="2 3">CCM 7609</strain>
    </source>
</reference>
<feature type="compositionally biased region" description="Basic and acidic residues" evidence="1">
    <location>
        <begin position="1"/>
        <end position="12"/>
    </location>
</feature>